<dbReference type="InterPro" id="IPR021342">
    <property type="entry name" value="DUF2959"/>
</dbReference>
<dbReference type="RefSeq" id="WP_305170316.1">
    <property type="nucleotide sequence ID" value="NZ_JAUUUU010000003.1"/>
</dbReference>
<dbReference type="PROSITE" id="PS51257">
    <property type="entry name" value="PROKAR_LIPOPROTEIN"/>
    <property type="match status" value="1"/>
</dbReference>
<evidence type="ECO:0000313" key="1">
    <source>
        <dbReference type="EMBL" id="MDP1520743.1"/>
    </source>
</evidence>
<name>A0AAW8B322_9GAMM</name>
<protein>
    <submittedName>
        <fullName evidence="1">DUF2959 domain-containing protein</fullName>
    </submittedName>
</protein>
<reference evidence="1" key="2">
    <citation type="submission" date="2023-08" db="EMBL/GenBank/DDBJ databases">
        <authorList>
            <person name="Luo J."/>
        </authorList>
    </citation>
    <scope>NUCLEOTIDE SEQUENCE</scope>
    <source>
        <strain evidence="1">DSM 25064</strain>
    </source>
</reference>
<proteinExistence type="predicted"/>
<reference evidence="1" key="1">
    <citation type="journal article" date="2010" name="Int. J. Syst. Evol. Microbiol.">
        <title>Porticoccus litoralis gen. nov., sp. nov., a gammaproteobacterium isolated from the Yellow Sea.</title>
        <authorList>
            <person name="Oh H.M."/>
            <person name="Kim H."/>
            <person name="Kim K.M."/>
            <person name="Min G.S."/>
            <person name="Cho J.C."/>
        </authorList>
    </citation>
    <scope>NUCLEOTIDE SEQUENCE</scope>
    <source>
        <strain evidence="1">DSM 25064</strain>
    </source>
</reference>
<dbReference type="EMBL" id="JAUUUU010000003">
    <property type="protein sequence ID" value="MDP1520743.1"/>
    <property type="molecule type" value="Genomic_DNA"/>
</dbReference>
<gene>
    <name evidence="1" type="ORF">Q8A57_07180</name>
</gene>
<accession>A0AAW8B322</accession>
<comment type="caution">
    <text evidence="1">The sequence shown here is derived from an EMBL/GenBank/DDBJ whole genome shotgun (WGS) entry which is preliminary data.</text>
</comment>
<keyword evidence="2" id="KW-1185">Reference proteome</keyword>
<dbReference type="Pfam" id="PF11172">
    <property type="entry name" value="DUF2959"/>
    <property type="match status" value="1"/>
</dbReference>
<sequence>MKKIWCVFFLFFTLLGCESAYYSAWEKVGVHKRDILVDRIEDTRTAQEDAQEQFRDALEQYRAVVNFDGGDLEQQYTRLDSEYQDSVEAANLISERIAAVEDVAEDLFDEWEDELQLIENRTLREDSAKKLHDTRYKYKHLLAAMRRAEKSIKPVLTAMRDQVLYLKHNLNARAIDALKGELNSISGDVNRLILDMQKSIDEANLFIDRIQN</sequence>
<organism evidence="1 2">
    <name type="scientific">Porticoccus litoralis</name>
    <dbReference type="NCBI Taxonomy" id="434086"/>
    <lineage>
        <taxon>Bacteria</taxon>
        <taxon>Pseudomonadati</taxon>
        <taxon>Pseudomonadota</taxon>
        <taxon>Gammaproteobacteria</taxon>
        <taxon>Cellvibrionales</taxon>
        <taxon>Porticoccaceae</taxon>
        <taxon>Porticoccus</taxon>
    </lineage>
</organism>
<dbReference type="AlphaFoldDB" id="A0AAW8B322"/>
<evidence type="ECO:0000313" key="2">
    <source>
        <dbReference type="Proteomes" id="UP001178354"/>
    </source>
</evidence>
<dbReference type="Proteomes" id="UP001178354">
    <property type="component" value="Unassembled WGS sequence"/>
</dbReference>